<feature type="domain" description="VWA-Hint protein Vwaint" evidence="2">
    <location>
        <begin position="159"/>
        <end position="201"/>
    </location>
</feature>
<dbReference type="AlphaFoldDB" id="A0A4U6URK6"/>
<evidence type="ECO:0000256" key="1">
    <source>
        <dbReference type="SAM" id="MobiDB-lite"/>
    </source>
</evidence>
<reference evidence="3" key="1">
    <citation type="submission" date="2019-03" db="EMBL/GenBank/DDBJ databases">
        <title>WGS assembly of Setaria viridis.</title>
        <authorList>
            <person name="Huang P."/>
            <person name="Jenkins J."/>
            <person name="Grimwood J."/>
            <person name="Barry K."/>
            <person name="Healey A."/>
            <person name="Mamidi S."/>
            <person name="Sreedasyam A."/>
            <person name="Shu S."/>
            <person name="Feldman M."/>
            <person name="Wu J."/>
            <person name="Yu Y."/>
            <person name="Chen C."/>
            <person name="Johnson J."/>
            <person name="Rokhsar D."/>
            <person name="Baxter I."/>
            <person name="Schmutz J."/>
            <person name="Brutnell T."/>
            <person name="Kellogg E."/>
        </authorList>
    </citation>
    <scope>NUCLEOTIDE SEQUENCE [LARGE SCALE GENOMIC DNA]</scope>
</reference>
<evidence type="ECO:0000259" key="2">
    <source>
        <dbReference type="Pfam" id="PF14624"/>
    </source>
</evidence>
<protein>
    <recommendedName>
        <fullName evidence="2">VWA-Hint protein Vwaint domain-containing protein</fullName>
    </recommendedName>
</protein>
<dbReference type="EMBL" id="CM016556">
    <property type="protein sequence ID" value="TKW17764.1"/>
    <property type="molecule type" value="Genomic_DNA"/>
</dbReference>
<organism evidence="3 4">
    <name type="scientific">Setaria viridis</name>
    <name type="common">Green bristlegrass</name>
    <name type="synonym">Setaria italica subsp. viridis</name>
    <dbReference type="NCBI Taxonomy" id="4556"/>
    <lineage>
        <taxon>Eukaryota</taxon>
        <taxon>Viridiplantae</taxon>
        <taxon>Streptophyta</taxon>
        <taxon>Embryophyta</taxon>
        <taxon>Tracheophyta</taxon>
        <taxon>Spermatophyta</taxon>
        <taxon>Magnoliopsida</taxon>
        <taxon>Liliopsida</taxon>
        <taxon>Poales</taxon>
        <taxon>Poaceae</taxon>
        <taxon>PACMAD clade</taxon>
        <taxon>Panicoideae</taxon>
        <taxon>Panicodae</taxon>
        <taxon>Paniceae</taxon>
        <taxon>Cenchrinae</taxon>
        <taxon>Setaria</taxon>
    </lineage>
</organism>
<gene>
    <name evidence="3" type="ORF">SEVIR_5G389200v2</name>
</gene>
<dbReference type="Proteomes" id="UP000298652">
    <property type="component" value="Chromosome 5"/>
</dbReference>
<dbReference type="InterPro" id="IPR032838">
    <property type="entry name" value="Vwaint_dom"/>
</dbReference>
<evidence type="ECO:0000313" key="4">
    <source>
        <dbReference type="Proteomes" id="UP000298652"/>
    </source>
</evidence>
<dbReference type="Pfam" id="PF14624">
    <property type="entry name" value="Vwaint"/>
    <property type="match status" value="1"/>
</dbReference>
<dbReference type="Gramene" id="TKW17764">
    <property type="protein sequence ID" value="TKW17764"/>
    <property type="gene ID" value="SEVIR_5G389200v2"/>
</dbReference>
<sequence length="298" mass="31374">MEAHFTLNELVDRRLGEWEGASHRRAEGTTELVGLASQCLSPSARRRPRMRLVAAELDRILEKEMMLTTVMGDSAAIVTLGIQLGSGTGRVHLDACISTLGSGTGRGGGVWIAAINRDPNIWINTPSPGLPAAEDIAAARAAAERGEHAEAVRTVDRRREVRELSARVADRREYEQTGRACLLAGMSSHAQQRASTVQLFGSAAPSASTFGAKPSMGSPFGGFGQQQGSAFSFGATAGASSSTLFGSLPAFDAAAPAPAPRFGFGFATPAMQQSMVESSRKAREQQQSEPGGSLFDPK</sequence>
<keyword evidence="4" id="KW-1185">Reference proteome</keyword>
<name>A0A4U6URK6_SETVI</name>
<evidence type="ECO:0000313" key="3">
    <source>
        <dbReference type="EMBL" id="TKW17764.1"/>
    </source>
</evidence>
<feature type="region of interest" description="Disordered" evidence="1">
    <location>
        <begin position="273"/>
        <end position="298"/>
    </location>
</feature>
<proteinExistence type="predicted"/>
<accession>A0A4U6URK6</accession>